<dbReference type="Proteomes" id="UP001163115">
    <property type="component" value="Chromosome"/>
</dbReference>
<proteinExistence type="predicted"/>
<evidence type="ECO:0000313" key="2">
    <source>
        <dbReference type="Proteomes" id="UP001163115"/>
    </source>
</evidence>
<dbReference type="InterPro" id="IPR011009">
    <property type="entry name" value="Kinase-like_dom_sf"/>
</dbReference>
<dbReference type="SUPFAM" id="SSF56112">
    <property type="entry name" value="Protein kinase-like (PK-like)"/>
    <property type="match status" value="1"/>
</dbReference>
<dbReference type="RefSeq" id="WP_268116094.1">
    <property type="nucleotide sequence ID" value="NZ_CP113524.1"/>
</dbReference>
<accession>A0ABY7AFG3</accession>
<keyword evidence="2" id="KW-1185">Reference proteome</keyword>
<sequence>MPLDIRTYWNIQGEPVATTPTTWEIAGKYILKLVKADVNAQRNVRFSSALRAEGVPVSQILLLKDGRNYLTAQEGCYLLMEKLGGFHIGEVF</sequence>
<protein>
    <submittedName>
        <fullName evidence="1">Uncharacterized protein</fullName>
    </submittedName>
</protein>
<dbReference type="EMBL" id="CP113524">
    <property type="protein sequence ID" value="WAJ25202.1"/>
    <property type="molecule type" value="Genomic_DNA"/>
</dbReference>
<name>A0ABY7AFG3_9FIRM</name>
<gene>
    <name evidence="1" type="ORF">OW255_06760</name>
</gene>
<evidence type="ECO:0000313" key="1">
    <source>
        <dbReference type="EMBL" id="WAJ25202.1"/>
    </source>
</evidence>
<reference evidence="1" key="1">
    <citation type="submission" date="2022-11" db="EMBL/GenBank/DDBJ databases">
        <title>Lacrimispora xylanolytica sy1, complete genome.</title>
        <authorList>
            <person name="Choi S."/>
        </authorList>
    </citation>
    <scope>NUCLEOTIDE SEQUENCE</scope>
    <source>
        <strain evidence="1">Sy1</strain>
    </source>
</reference>
<organism evidence="1 2">
    <name type="scientific">Lacrimispora xylanolytica</name>
    <dbReference type="NCBI Taxonomy" id="29375"/>
    <lineage>
        <taxon>Bacteria</taxon>
        <taxon>Bacillati</taxon>
        <taxon>Bacillota</taxon>
        <taxon>Clostridia</taxon>
        <taxon>Lachnospirales</taxon>
        <taxon>Lachnospiraceae</taxon>
        <taxon>Lacrimispora</taxon>
    </lineage>
</organism>